<dbReference type="AlphaFoldDB" id="A0A6U5NVK0"/>
<protein>
    <submittedName>
        <fullName evidence="1">Uncharacterized protein</fullName>
    </submittedName>
</protein>
<proteinExistence type="predicted"/>
<dbReference type="EMBL" id="HBER01059646">
    <property type="protein sequence ID" value="CAD8554499.1"/>
    <property type="molecule type" value="Transcribed_RNA"/>
</dbReference>
<organism evidence="1">
    <name type="scientific">Calcidiscus leptoporus</name>
    <dbReference type="NCBI Taxonomy" id="127549"/>
    <lineage>
        <taxon>Eukaryota</taxon>
        <taxon>Haptista</taxon>
        <taxon>Haptophyta</taxon>
        <taxon>Prymnesiophyceae</taxon>
        <taxon>Coccolithales</taxon>
        <taxon>Calcidiscaceae</taxon>
        <taxon>Calcidiscus</taxon>
    </lineage>
</organism>
<evidence type="ECO:0000313" key="1">
    <source>
        <dbReference type="EMBL" id="CAD8554498.1"/>
    </source>
</evidence>
<gene>
    <name evidence="1" type="ORF">CLEP1334_LOCUS29789</name>
    <name evidence="2" type="ORF">CLEP1334_LOCUS29790</name>
</gene>
<sequence length="353" mass="39523">MITPLHLRVLESDWSFAQRHGPSTTMAVMMEHATHRQRHVDRILALLNAEGSFAPSSHDPLVHVTAEGTLPTSVFLPHALEGAAQDFSAADLCAWASVCSAWAGWVRRLLHDPTALRWLWSRLLLSHIEQVDLGYLRHPELSPRMCFRTLLLEARARAADVPLPKVYASDVVGGIADLWAYFANFCDEGACRFHGFDADLPFRPYLGPQGAYASPGACEASEMRELLVGMRSLVDSYVRWVREEHNVERNLTLSVVLIPFLEENLSQTMRFLEIDAHDGSPHESEEDLRRALTEEKAAKLAAALRDFACLFPSKADVERAAEGQPIHTGRLEAVLQPDQDENGSFRFTFIPFT</sequence>
<evidence type="ECO:0000313" key="2">
    <source>
        <dbReference type="EMBL" id="CAD8554499.1"/>
    </source>
</evidence>
<reference evidence="1" key="1">
    <citation type="submission" date="2021-01" db="EMBL/GenBank/DDBJ databases">
        <authorList>
            <person name="Corre E."/>
            <person name="Pelletier E."/>
            <person name="Niang G."/>
            <person name="Scheremetjew M."/>
            <person name="Finn R."/>
            <person name="Kale V."/>
            <person name="Holt S."/>
            <person name="Cochrane G."/>
            <person name="Meng A."/>
            <person name="Brown T."/>
            <person name="Cohen L."/>
        </authorList>
    </citation>
    <scope>NUCLEOTIDE SEQUENCE</scope>
    <source>
        <strain evidence="1">RCC1130</strain>
    </source>
</reference>
<dbReference type="EMBL" id="HBER01059645">
    <property type="protein sequence ID" value="CAD8554498.1"/>
    <property type="molecule type" value="Transcribed_RNA"/>
</dbReference>
<accession>A0A6U5NVK0</accession>
<name>A0A6U5NVK0_9EUKA</name>